<comment type="caution">
    <text evidence="1">The sequence shown here is derived from an EMBL/GenBank/DDBJ whole genome shotgun (WGS) entry which is preliminary data.</text>
</comment>
<name>A0A0R1YF29_9LACO</name>
<protein>
    <recommendedName>
        <fullName evidence="3">Alpha/beta hydrolase</fullName>
    </recommendedName>
</protein>
<reference evidence="1 2" key="1">
    <citation type="journal article" date="2015" name="Genome Announc.">
        <title>Expanding the biotechnology potential of lactobacilli through comparative genomics of 213 strains and associated genera.</title>
        <authorList>
            <person name="Sun Z."/>
            <person name="Harris H.M."/>
            <person name="McCann A."/>
            <person name="Guo C."/>
            <person name="Argimon S."/>
            <person name="Zhang W."/>
            <person name="Yang X."/>
            <person name="Jeffery I.B."/>
            <person name="Cooney J.C."/>
            <person name="Kagawa T.F."/>
            <person name="Liu W."/>
            <person name="Song Y."/>
            <person name="Salvetti E."/>
            <person name="Wrobel A."/>
            <person name="Rasinkangas P."/>
            <person name="Parkhill J."/>
            <person name="Rea M.C."/>
            <person name="O'Sullivan O."/>
            <person name="Ritari J."/>
            <person name="Douillard F.P."/>
            <person name="Paul Ross R."/>
            <person name="Yang R."/>
            <person name="Briner A.E."/>
            <person name="Felis G.E."/>
            <person name="de Vos W.M."/>
            <person name="Barrangou R."/>
            <person name="Klaenhammer T.R."/>
            <person name="Caufield P.W."/>
            <person name="Cui Y."/>
            <person name="Zhang H."/>
            <person name="O'Toole P.W."/>
        </authorList>
    </citation>
    <scope>NUCLEOTIDE SEQUENCE [LARGE SCALE GENOMIC DNA]</scope>
    <source>
        <strain evidence="1 2">DSM 5661</strain>
    </source>
</reference>
<sequence length="61" mass="7033">MRGEYPKIKTDNLPVKEEYILIPLVNRAMPTRIYTPEPPNGKCLIFIHGYAGTFDNFNCEC</sequence>
<organism evidence="1 2">
    <name type="scientific">Lactobacillus hamsteri DSM 5661 = JCM 6256</name>
    <dbReference type="NCBI Taxonomy" id="1423754"/>
    <lineage>
        <taxon>Bacteria</taxon>
        <taxon>Bacillati</taxon>
        <taxon>Bacillota</taxon>
        <taxon>Bacilli</taxon>
        <taxon>Lactobacillales</taxon>
        <taxon>Lactobacillaceae</taxon>
        <taxon>Lactobacillus</taxon>
    </lineage>
</organism>
<dbReference type="AlphaFoldDB" id="A0A0R1YF29"/>
<dbReference type="SUPFAM" id="SSF53474">
    <property type="entry name" value="alpha/beta-Hydrolases"/>
    <property type="match status" value="1"/>
</dbReference>
<dbReference type="EMBL" id="AZGI01000014">
    <property type="protein sequence ID" value="KRM40597.1"/>
    <property type="molecule type" value="Genomic_DNA"/>
</dbReference>
<proteinExistence type="predicted"/>
<dbReference type="STRING" id="1423754.FC39_GL000412"/>
<evidence type="ECO:0000313" key="2">
    <source>
        <dbReference type="Proteomes" id="UP000051223"/>
    </source>
</evidence>
<dbReference type="eggNOG" id="ENOG5030BIW">
    <property type="taxonomic scope" value="Bacteria"/>
</dbReference>
<keyword evidence="2" id="KW-1185">Reference proteome</keyword>
<dbReference type="InterPro" id="IPR029058">
    <property type="entry name" value="AB_hydrolase_fold"/>
</dbReference>
<dbReference type="Proteomes" id="UP000051223">
    <property type="component" value="Unassembled WGS sequence"/>
</dbReference>
<dbReference type="PATRIC" id="fig|1423754.3.peg.425"/>
<accession>A0A0R1YF29</accession>
<gene>
    <name evidence="1" type="ORF">FC39_GL000412</name>
</gene>
<evidence type="ECO:0008006" key="3">
    <source>
        <dbReference type="Google" id="ProtNLM"/>
    </source>
</evidence>
<evidence type="ECO:0000313" key="1">
    <source>
        <dbReference type="EMBL" id="KRM40597.1"/>
    </source>
</evidence>